<evidence type="ECO:0000313" key="2">
    <source>
        <dbReference type="EMBL" id="TNN81570.1"/>
    </source>
</evidence>
<comment type="caution">
    <text evidence="2">The sequence shown here is derived from an EMBL/GenBank/DDBJ whole genome shotgun (WGS) entry which is preliminary data.</text>
</comment>
<dbReference type="EMBL" id="SRLO01000045">
    <property type="protein sequence ID" value="TNN81570.1"/>
    <property type="molecule type" value="Genomic_DNA"/>
</dbReference>
<dbReference type="AlphaFoldDB" id="A0A4Z2IUA5"/>
<evidence type="ECO:0000313" key="3">
    <source>
        <dbReference type="Proteomes" id="UP000314294"/>
    </source>
</evidence>
<dbReference type="Proteomes" id="UP000314294">
    <property type="component" value="Unassembled WGS sequence"/>
</dbReference>
<evidence type="ECO:0000256" key="1">
    <source>
        <dbReference type="SAM" id="MobiDB-lite"/>
    </source>
</evidence>
<name>A0A4Z2IUA5_9TELE</name>
<feature type="compositionally biased region" description="Acidic residues" evidence="1">
    <location>
        <begin position="1"/>
        <end position="10"/>
    </location>
</feature>
<keyword evidence="3" id="KW-1185">Reference proteome</keyword>
<gene>
    <name evidence="2" type="ORF">EYF80_008015</name>
</gene>
<accession>A0A4Z2IUA5</accession>
<feature type="region of interest" description="Disordered" evidence="1">
    <location>
        <begin position="1"/>
        <end position="33"/>
    </location>
</feature>
<organism evidence="2 3">
    <name type="scientific">Liparis tanakae</name>
    <name type="common">Tanaka's snailfish</name>
    <dbReference type="NCBI Taxonomy" id="230148"/>
    <lineage>
        <taxon>Eukaryota</taxon>
        <taxon>Metazoa</taxon>
        <taxon>Chordata</taxon>
        <taxon>Craniata</taxon>
        <taxon>Vertebrata</taxon>
        <taxon>Euteleostomi</taxon>
        <taxon>Actinopterygii</taxon>
        <taxon>Neopterygii</taxon>
        <taxon>Teleostei</taxon>
        <taxon>Neoteleostei</taxon>
        <taxon>Acanthomorphata</taxon>
        <taxon>Eupercaria</taxon>
        <taxon>Perciformes</taxon>
        <taxon>Cottioidei</taxon>
        <taxon>Cottales</taxon>
        <taxon>Liparidae</taxon>
        <taxon>Liparis</taxon>
    </lineage>
</organism>
<protein>
    <submittedName>
        <fullName evidence="2">Uncharacterized protein</fullName>
    </submittedName>
</protein>
<feature type="compositionally biased region" description="Basic and acidic residues" evidence="1">
    <location>
        <begin position="11"/>
        <end position="33"/>
    </location>
</feature>
<proteinExistence type="predicted"/>
<sequence>MEEEEEEEEEERKNEAVPREIWGDGERGRERWGREQGKHLAEYWRLYSSALNPGIPLQGTPPPYTLYSFIINTADVVLYHYS</sequence>
<reference evidence="2 3" key="1">
    <citation type="submission" date="2019-03" db="EMBL/GenBank/DDBJ databases">
        <title>First draft genome of Liparis tanakae, snailfish: a comprehensive survey of snailfish specific genes.</title>
        <authorList>
            <person name="Kim W."/>
            <person name="Song I."/>
            <person name="Jeong J.-H."/>
            <person name="Kim D."/>
            <person name="Kim S."/>
            <person name="Ryu S."/>
            <person name="Song J.Y."/>
            <person name="Lee S.K."/>
        </authorList>
    </citation>
    <scope>NUCLEOTIDE SEQUENCE [LARGE SCALE GENOMIC DNA]</scope>
    <source>
        <tissue evidence="2">Muscle</tissue>
    </source>
</reference>